<comment type="caution">
    <text evidence="8">The sequence shown here is derived from an EMBL/GenBank/DDBJ whole genome shotgun (WGS) entry which is preliminary data.</text>
</comment>
<protein>
    <submittedName>
        <fullName evidence="8">Cytochrome</fullName>
    </submittedName>
</protein>
<reference evidence="8 9" key="1">
    <citation type="submission" date="2016-12" db="EMBL/GenBank/DDBJ databases">
        <title>The draft genome sequence of Actinophytocola xinjiangensis.</title>
        <authorList>
            <person name="Wang W."/>
            <person name="Yuan L."/>
        </authorList>
    </citation>
    <scope>NUCLEOTIDE SEQUENCE [LARGE SCALE GENOMIC DNA]</scope>
    <source>
        <strain evidence="8 9">CGMCC 4.4663</strain>
    </source>
</reference>
<keyword evidence="2 7" id="KW-0349">Heme</keyword>
<dbReference type="FunFam" id="1.10.630.10:FF:000018">
    <property type="entry name" value="Cytochrome P450 monooxygenase"/>
    <property type="match status" value="1"/>
</dbReference>
<keyword evidence="9" id="KW-1185">Reference proteome</keyword>
<dbReference type="GO" id="GO:0016705">
    <property type="term" value="F:oxidoreductase activity, acting on paired donors, with incorporation or reduction of molecular oxygen"/>
    <property type="evidence" value="ECO:0007669"/>
    <property type="project" value="InterPro"/>
</dbReference>
<dbReference type="GO" id="GO:0020037">
    <property type="term" value="F:heme binding"/>
    <property type="evidence" value="ECO:0007669"/>
    <property type="project" value="InterPro"/>
</dbReference>
<dbReference type="EMBL" id="MSIF01000001">
    <property type="protein sequence ID" value="OLF14373.1"/>
    <property type="molecule type" value="Genomic_DNA"/>
</dbReference>
<dbReference type="InterPro" id="IPR036396">
    <property type="entry name" value="Cyt_P450_sf"/>
</dbReference>
<evidence type="ECO:0000256" key="4">
    <source>
        <dbReference type="ARBA" id="ARBA00023002"/>
    </source>
</evidence>
<evidence type="ECO:0000256" key="1">
    <source>
        <dbReference type="ARBA" id="ARBA00010617"/>
    </source>
</evidence>
<dbReference type="Pfam" id="PF00067">
    <property type="entry name" value="p450"/>
    <property type="match status" value="2"/>
</dbReference>
<evidence type="ECO:0000256" key="5">
    <source>
        <dbReference type="ARBA" id="ARBA00023004"/>
    </source>
</evidence>
<keyword evidence="5 7" id="KW-0408">Iron</keyword>
<dbReference type="GO" id="GO:0005506">
    <property type="term" value="F:iron ion binding"/>
    <property type="evidence" value="ECO:0007669"/>
    <property type="project" value="InterPro"/>
</dbReference>
<gene>
    <name evidence="8" type="ORF">BLA60_04395</name>
</gene>
<evidence type="ECO:0000313" key="9">
    <source>
        <dbReference type="Proteomes" id="UP000185696"/>
    </source>
</evidence>
<proteinExistence type="inferred from homology"/>
<name>A0A7Z0WS70_9PSEU</name>
<dbReference type="Gene3D" id="1.10.630.10">
    <property type="entry name" value="Cytochrome P450"/>
    <property type="match status" value="1"/>
</dbReference>
<dbReference type="SUPFAM" id="SSF48264">
    <property type="entry name" value="Cytochrome P450"/>
    <property type="match status" value="1"/>
</dbReference>
<dbReference type="InterPro" id="IPR017972">
    <property type="entry name" value="Cyt_P450_CS"/>
</dbReference>
<dbReference type="InterPro" id="IPR001128">
    <property type="entry name" value="Cyt_P450"/>
</dbReference>
<dbReference type="PRINTS" id="PR00359">
    <property type="entry name" value="BP450"/>
</dbReference>
<dbReference type="CDD" id="cd11029">
    <property type="entry name" value="CYP107-like"/>
    <property type="match status" value="1"/>
</dbReference>
<evidence type="ECO:0000256" key="3">
    <source>
        <dbReference type="ARBA" id="ARBA00022723"/>
    </source>
</evidence>
<dbReference type="RefSeq" id="WP_075131321.1">
    <property type="nucleotide sequence ID" value="NZ_MSIF01000001.1"/>
</dbReference>
<dbReference type="GO" id="GO:0004497">
    <property type="term" value="F:monooxygenase activity"/>
    <property type="evidence" value="ECO:0007669"/>
    <property type="project" value="UniProtKB-KW"/>
</dbReference>
<dbReference type="PROSITE" id="PS00086">
    <property type="entry name" value="CYTOCHROME_P450"/>
    <property type="match status" value="1"/>
</dbReference>
<comment type="similarity">
    <text evidence="1 7">Belongs to the cytochrome P450 family.</text>
</comment>
<evidence type="ECO:0000256" key="6">
    <source>
        <dbReference type="ARBA" id="ARBA00023033"/>
    </source>
</evidence>
<keyword evidence="6 7" id="KW-0503">Monooxygenase</keyword>
<dbReference type="AlphaFoldDB" id="A0A7Z0WS70"/>
<dbReference type="PANTHER" id="PTHR46696">
    <property type="entry name" value="P450, PUTATIVE (EUROFUNG)-RELATED"/>
    <property type="match status" value="1"/>
</dbReference>
<accession>A0A7Z0WS70</accession>
<dbReference type="InterPro" id="IPR002397">
    <property type="entry name" value="Cyt_P450_B"/>
</dbReference>
<dbReference type="PANTHER" id="PTHR46696:SF1">
    <property type="entry name" value="CYTOCHROME P450 YJIB-RELATED"/>
    <property type="match status" value="1"/>
</dbReference>
<evidence type="ECO:0000256" key="2">
    <source>
        <dbReference type="ARBA" id="ARBA00022617"/>
    </source>
</evidence>
<evidence type="ECO:0000313" key="8">
    <source>
        <dbReference type="EMBL" id="OLF14373.1"/>
    </source>
</evidence>
<keyword evidence="4 7" id="KW-0560">Oxidoreductase</keyword>
<dbReference type="Proteomes" id="UP000185696">
    <property type="component" value="Unassembled WGS sequence"/>
</dbReference>
<evidence type="ECO:0000256" key="7">
    <source>
        <dbReference type="RuleBase" id="RU000461"/>
    </source>
</evidence>
<organism evidence="8 9">
    <name type="scientific">Actinophytocola xinjiangensis</name>
    <dbReference type="NCBI Taxonomy" id="485602"/>
    <lineage>
        <taxon>Bacteria</taxon>
        <taxon>Bacillati</taxon>
        <taxon>Actinomycetota</taxon>
        <taxon>Actinomycetes</taxon>
        <taxon>Pseudonocardiales</taxon>
        <taxon>Pseudonocardiaceae</taxon>
    </lineage>
</organism>
<keyword evidence="3 7" id="KW-0479">Metal-binding</keyword>
<sequence>MSEPVTGDYITNPGANPHDLSARLRAECPVHRIDYPVGASAYVVVDYKTNQEAFNDPRLSKQLENAPAWFRERTLSNSPVVAASMVLSDPPEHTRLRRLVSRSFLPRRLKRLRPVVQGITDDLIDAFPGSGEIDLLTDFSYPLPLTTICVLFGVPESDRALFKYWGTYLSGSPGDTDPGRAAKRREVNDEVTEYLGAVLADRRAHRDQLREDLFSDLVRAADEDDMFTDEELVSTMIQLILAGHKTTATLIGNGTVALLRHPEQLALLRSRPELVSSAVEEFLRYEGSVDRGSLRVAAQDMELGGVHIPKESFVHLSISAANRDPSVFVDPDRLDITRSPNQHFAFGHGPHFCAGSPLARLEANIAFETLLRRLPSFELAVPFEELPWIADSSIGRGVEAVPLRYEKRLPR</sequence>